<sequence length="113" mass="13132">MITIYHNPRCRKSREGLALLEESGEKFEIVKYLEEPINEKELNTIISKLGIKPIDLIRTNESIWKSEYKGKKLTDQQTIKAMVKYPKLIERPIVVNNNKAVIGRPKELILDII</sequence>
<dbReference type="InterPro" id="IPR006660">
    <property type="entry name" value="Arsenate_reductase-like"/>
</dbReference>
<dbReference type="EMBL" id="JAZHOU010000002">
    <property type="protein sequence ID" value="MEF3079028.1"/>
    <property type="molecule type" value="Genomic_DNA"/>
</dbReference>
<dbReference type="SUPFAM" id="SSF52833">
    <property type="entry name" value="Thioredoxin-like"/>
    <property type="match status" value="1"/>
</dbReference>
<dbReference type="InterPro" id="IPR006659">
    <property type="entry name" value="Arsenate_reductase"/>
</dbReference>
<dbReference type="GO" id="GO:0008794">
    <property type="term" value="F:arsenate reductase (glutaredoxin) activity"/>
    <property type="evidence" value="ECO:0007669"/>
    <property type="project" value="UniProtKB-EC"/>
</dbReference>
<gene>
    <name evidence="4" type="primary">arsC</name>
    <name evidence="4" type="ORF">V1468_08440</name>
</gene>
<organism evidence="4 5">
    <name type="scientific">Winogradskyella poriferorum</name>
    <dbReference type="NCBI Taxonomy" id="307627"/>
    <lineage>
        <taxon>Bacteria</taxon>
        <taxon>Pseudomonadati</taxon>
        <taxon>Bacteroidota</taxon>
        <taxon>Flavobacteriia</taxon>
        <taxon>Flavobacteriales</taxon>
        <taxon>Flavobacteriaceae</taxon>
        <taxon>Winogradskyella</taxon>
    </lineage>
</organism>
<dbReference type="PANTHER" id="PTHR30041">
    <property type="entry name" value="ARSENATE REDUCTASE"/>
    <property type="match status" value="1"/>
</dbReference>
<comment type="caution">
    <text evidence="4">The sequence shown here is derived from an EMBL/GenBank/DDBJ whole genome shotgun (WGS) entry which is preliminary data.</text>
</comment>
<dbReference type="PANTHER" id="PTHR30041:SF4">
    <property type="entry name" value="ARSENATE REDUCTASE"/>
    <property type="match status" value="1"/>
</dbReference>
<evidence type="ECO:0000256" key="2">
    <source>
        <dbReference type="ARBA" id="ARBA00023002"/>
    </source>
</evidence>
<reference evidence="4 5" key="1">
    <citation type="submission" date="2024-02" db="EMBL/GenBank/DDBJ databases">
        <title>Winogradskyella poriferorum JCM 12885.</title>
        <authorList>
            <person name="Zhang D.-F."/>
            <person name="Fu Z.-Y."/>
        </authorList>
    </citation>
    <scope>NUCLEOTIDE SEQUENCE [LARGE SCALE GENOMIC DNA]</scope>
    <source>
        <strain evidence="4 5">JCM 12885</strain>
    </source>
</reference>
<name>A0ABU7W6A8_9FLAO</name>
<dbReference type="PROSITE" id="PS51353">
    <property type="entry name" value="ARSC"/>
    <property type="match status" value="1"/>
</dbReference>
<dbReference type="Proteomes" id="UP001356704">
    <property type="component" value="Unassembled WGS sequence"/>
</dbReference>
<dbReference type="CDD" id="cd03034">
    <property type="entry name" value="ArsC_ArsC"/>
    <property type="match status" value="1"/>
</dbReference>
<dbReference type="Pfam" id="PF03960">
    <property type="entry name" value="ArsC"/>
    <property type="match status" value="1"/>
</dbReference>
<evidence type="ECO:0000256" key="1">
    <source>
        <dbReference type="ARBA" id="ARBA00007198"/>
    </source>
</evidence>
<dbReference type="EC" id="1.20.4.1" evidence="4"/>
<dbReference type="Gene3D" id="3.40.30.10">
    <property type="entry name" value="Glutaredoxin"/>
    <property type="match status" value="1"/>
</dbReference>
<accession>A0ABU7W6A8</accession>
<evidence type="ECO:0000256" key="3">
    <source>
        <dbReference type="PROSITE-ProRule" id="PRU01282"/>
    </source>
</evidence>
<keyword evidence="2 4" id="KW-0560">Oxidoreductase</keyword>
<dbReference type="NCBIfam" id="TIGR00014">
    <property type="entry name" value="arsC"/>
    <property type="match status" value="1"/>
</dbReference>
<keyword evidence="5" id="KW-1185">Reference proteome</keyword>
<dbReference type="RefSeq" id="WP_331809800.1">
    <property type="nucleotide sequence ID" value="NZ_JAZHOU010000002.1"/>
</dbReference>
<protein>
    <submittedName>
        <fullName evidence="4">Arsenate reductase (Glutaredoxin)</fullName>
        <ecNumber evidence="4">1.20.4.1</ecNumber>
    </submittedName>
</protein>
<evidence type="ECO:0000313" key="4">
    <source>
        <dbReference type="EMBL" id="MEF3079028.1"/>
    </source>
</evidence>
<dbReference type="InterPro" id="IPR036249">
    <property type="entry name" value="Thioredoxin-like_sf"/>
</dbReference>
<proteinExistence type="inferred from homology"/>
<evidence type="ECO:0000313" key="5">
    <source>
        <dbReference type="Proteomes" id="UP001356704"/>
    </source>
</evidence>
<comment type="similarity">
    <text evidence="1 3">Belongs to the ArsC family.</text>
</comment>